<evidence type="ECO:0000259" key="2">
    <source>
        <dbReference type="PROSITE" id="PS50048"/>
    </source>
</evidence>
<reference evidence="3" key="2">
    <citation type="submission" date="2023-05" db="EMBL/GenBank/DDBJ databases">
        <authorList>
            <consortium name="Lawrence Berkeley National Laboratory"/>
            <person name="Steindorff A."/>
            <person name="Hensen N."/>
            <person name="Bonometti L."/>
            <person name="Westerberg I."/>
            <person name="Brannstrom I.O."/>
            <person name="Guillou S."/>
            <person name="Cros-Aarteil S."/>
            <person name="Calhoun S."/>
            <person name="Haridas S."/>
            <person name="Kuo A."/>
            <person name="Mondo S."/>
            <person name="Pangilinan J."/>
            <person name="Riley R."/>
            <person name="Labutti K."/>
            <person name="Andreopoulos B."/>
            <person name="Lipzen A."/>
            <person name="Chen C."/>
            <person name="Yanf M."/>
            <person name="Daum C."/>
            <person name="Ng V."/>
            <person name="Clum A."/>
            <person name="Ohm R."/>
            <person name="Martin F."/>
            <person name="Silar P."/>
            <person name="Natvig D."/>
            <person name="Lalanne C."/>
            <person name="Gautier V."/>
            <person name="Ament-Velasquez S.L."/>
            <person name="Kruys A."/>
            <person name="Hutchinson M.I."/>
            <person name="Powell A.J."/>
            <person name="Barry K."/>
            <person name="Miller A.N."/>
            <person name="Grigoriev I.V."/>
            <person name="Debuchy R."/>
            <person name="Gladieux P."/>
            <person name="Thoren M.H."/>
            <person name="Johannesson H."/>
        </authorList>
    </citation>
    <scope>NUCLEOTIDE SEQUENCE</scope>
    <source>
        <strain evidence="3">CBS 103.79</strain>
    </source>
</reference>
<dbReference type="InterPro" id="IPR001138">
    <property type="entry name" value="Zn2Cys6_DnaBD"/>
</dbReference>
<dbReference type="InterPro" id="IPR053178">
    <property type="entry name" value="Osmoadaptation_assoc"/>
</dbReference>
<dbReference type="PANTHER" id="PTHR38111:SF2">
    <property type="entry name" value="FINGER DOMAIN PROTEIN, PUTATIVE (AFU_ORTHOLOGUE AFUA_1G01560)-RELATED"/>
    <property type="match status" value="1"/>
</dbReference>
<gene>
    <name evidence="3" type="ORF">C8A05DRAFT_20098</name>
</gene>
<dbReference type="SMART" id="SM00066">
    <property type="entry name" value="GAL4"/>
    <property type="match status" value="1"/>
</dbReference>
<protein>
    <recommendedName>
        <fullName evidence="2">Zn(2)-C6 fungal-type domain-containing protein</fullName>
    </recommendedName>
</protein>
<dbReference type="Gene3D" id="4.10.240.10">
    <property type="entry name" value="Zn(2)-C6 fungal-type DNA-binding domain"/>
    <property type="match status" value="1"/>
</dbReference>
<comment type="caution">
    <text evidence="3">The sequence shown here is derived from an EMBL/GenBank/DDBJ whole genome shotgun (WGS) entry which is preliminary data.</text>
</comment>
<dbReference type="InterPro" id="IPR021858">
    <property type="entry name" value="Fun_TF"/>
</dbReference>
<evidence type="ECO:0000256" key="1">
    <source>
        <dbReference type="ARBA" id="ARBA00023242"/>
    </source>
</evidence>
<name>A0AAN6MBH0_9PEZI</name>
<dbReference type="EMBL" id="MU856289">
    <property type="protein sequence ID" value="KAK3897059.1"/>
    <property type="molecule type" value="Genomic_DNA"/>
</dbReference>
<evidence type="ECO:0000313" key="4">
    <source>
        <dbReference type="Proteomes" id="UP001303889"/>
    </source>
</evidence>
<dbReference type="GO" id="GO:0000981">
    <property type="term" value="F:DNA-binding transcription factor activity, RNA polymerase II-specific"/>
    <property type="evidence" value="ECO:0007669"/>
    <property type="project" value="InterPro"/>
</dbReference>
<sequence>MFTGPFDRRKRRHRCVACSKSHLKCSGDSPCTACVKRNYPCQYGFVMLQERTILVDRGKHSTMNTCSVVRQSFVPDTRVAKPLNADPTVFCLSCYDVFLQKNKFTGLASPRNDIADLVKRGDPESYLRDAVLCLGAMQASTLAAASRSNRIRRFGLESYAKSISGLRHALVNMVDDEESRARILWTTLLLGLFELMNDSTGDGWLQHLIHGTSQALIASGPSTCISGPCMRFFTESKIFEACRAVVFNQPTFLVKEKWMALSASLRVSSLVGSQKALDALLDIVALCASLRVKAANLIHAFQFSGPFGRVEHAQAISHEGFELRGQLHAWASAHHTSNVFRHPTISQASSASSNTERDHETQLLAETFFSATSIYLSGVFDYEICHWQSLQLPVPTLSEDEIQQHVASILGLSQQLASTSISSLLLLFPLRVASARVRQTSQKQKIMNLFGNVGSSFPVAGAFIAEIENLWDYNGAEASASSREVVGREA</sequence>
<dbReference type="AlphaFoldDB" id="A0AAN6MBH0"/>
<evidence type="ECO:0000313" key="3">
    <source>
        <dbReference type="EMBL" id="KAK3897059.1"/>
    </source>
</evidence>
<feature type="domain" description="Zn(2)-C6 fungal-type" evidence="2">
    <location>
        <begin position="14"/>
        <end position="43"/>
    </location>
</feature>
<dbReference type="CDD" id="cd00067">
    <property type="entry name" value="GAL4"/>
    <property type="match status" value="1"/>
</dbReference>
<dbReference type="PANTHER" id="PTHR38111">
    <property type="entry name" value="ZN(2)-C6 FUNGAL-TYPE DOMAIN-CONTAINING PROTEIN-RELATED"/>
    <property type="match status" value="1"/>
</dbReference>
<dbReference type="Proteomes" id="UP001303889">
    <property type="component" value="Unassembled WGS sequence"/>
</dbReference>
<keyword evidence="1" id="KW-0539">Nucleus</keyword>
<dbReference type="GO" id="GO:0008270">
    <property type="term" value="F:zinc ion binding"/>
    <property type="evidence" value="ECO:0007669"/>
    <property type="project" value="InterPro"/>
</dbReference>
<dbReference type="Pfam" id="PF00172">
    <property type="entry name" value="Zn_clus"/>
    <property type="match status" value="1"/>
</dbReference>
<dbReference type="Pfam" id="PF11951">
    <property type="entry name" value="Fungal_trans_2"/>
    <property type="match status" value="1"/>
</dbReference>
<dbReference type="SUPFAM" id="SSF57701">
    <property type="entry name" value="Zn2/Cys6 DNA-binding domain"/>
    <property type="match status" value="1"/>
</dbReference>
<reference evidence="3" key="1">
    <citation type="journal article" date="2023" name="Mol. Phylogenet. Evol.">
        <title>Genome-scale phylogeny and comparative genomics of the fungal order Sordariales.</title>
        <authorList>
            <person name="Hensen N."/>
            <person name="Bonometti L."/>
            <person name="Westerberg I."/>
            <person name="Brannstrom I.O."/>
            <person name="Guillou S."/>
            <person name="Cros-Aarteil S."/>
            <person name="Calhoun S."/>
            <person name="Haridas S."/>
            <person name="Kuo A."/>
            <person name="Mondo S."/>
            <person name="Pangilinan J."/>
            <person name="Riley R."/>
            <person name="LaButti K."/>
            <person name="Andreopoulos B."/>
            <person name="Lipzen A."/>
            <person name="Chen C."/>
            <person name="Yan M."/>
            <person name="Daum C."/>
            <person name="Ng V."/>
            <person name="Clum A."/>
            <person name="Steindorff A."/>
            <person name="Ohm R.A."/>
            <person name="Martin F."/>
            <person name="Silar P."/>
            <person name="Natvig D.O."/>
            <person name="Lalanne C."/>
            <person name="Gautier V."/>
            <person name="Ament-Velasquez S.L."/>
            <person name="Kruys A."/>
            <person name="Hutchinson M.I."/>
            <person name="Powell A.J."/>
            <person name="Barry K."/>
            <person name="Miller A.N."/>
            <person name="Grigoriev I.V."/>
            <person name="Debuchy R."/>
            <person name="Gladieux P."/>
            <person name="Hiltunen Thoren M."/>
            <person name="Johannesson H."/>
        </authorList>
    </citation>
    <scope>NUCLEOTIDE SEQUENCE</scope>
    <source>
        <strain evidence="3">CBS 103.79</strain>
    </source>
</reference>
<dbReference type="InterPro" id="IPR036864">
    <property type="entry name" value="Zn2-C6_fun-type_DNA-bd_sf"/>
</dbReference>
<keyword evidence="4" id="KW-1185">Reference proteome</keyword>
<accession>A0AAN6MBH0</accession>
<organism evidence="3 4">
    <name type="scientific">Staphylotrichum tortipilum</name>
    <dbReference type="NCBI Taxonomy" id="2831512"/>
    <lineage>
        <taxon>Eukaryota</taxon>
        <taxon>Fungi</taxon>
        <taxon>Dikarya</taxon>
        <taxon>Ascomycota</taxon>
        <taxon>Pezizomycotina</taxon>
        <taxon>Sordariomycetes</taxon>
        <taxon>Sordariomycetidae</taxon>
        <taxon>Sordariales</taxon>
        <taxon>Chaetomiaceae</taxon>
        <taxon>Staphylotrichum</taxon>
    </lineage>
</organism>
<dbReference type="PROSITE" id="PS50048">
    <property type="entry name" value="ZN2_CY6_FUNGAL_2"/>
    <property type="match status" value="1"/>
</dbReference>
<proteinExistence type="predicted"/>